<dbReference type="PANTHER" id="PTHR10628:SF30">
    <property type="entry name" value="EXO-ALPHA-SIALIDASE"/>
    <property type="match status" value="1"/>
</dbReference>
<comment type="catalytic activity">
    <reaction evidence="1">
        <text>Hydrolysis of alpha-(2-&gt;3)-, alpha-(2-&gt;6)-, alpha-(2-&gt;8)- glycosidic linkages of terminal sialic acid residues in oligosaccharides, glycoproteins, glycolipids, colominic acid and synthetic substrates.</text>
        <dbReference type="EC" id="3.2.1.18"/>
    </reaction>
</comment>
<keyword evidence="4" id="KW-1133">Transmembrane helix</keyword>
<evidence type="ECO:0000313" key="6">
    <source>
        <dbReference type="EMBL" id="SFL19379.1"/>
    </source>
</evidence>
<dbReference type="SUPFAM" id="SSF50939">
    <property type="entry name" value="Sialidases"/>
    <property type="match status" value="2"/>
</dbReference>
<evidence type="ECO:0000256" key="3">
    <source>
        <dbReference type="ARBA" id="ARBA00012733"/>
    </source>
</evidence>
<dbReference type="Gene3D" id="2.120.10.10">
    <property type="match status" value="2"/>
</dbReference>
<protein>
    <recommendedName>
        <fullName evidence="3">exo-alpha-sialidase</fullName>
        <ecNumber evidence="3">3.2.1.18</ecNumber>
    </recommendedName>
</protein>
<dbReference type="GO" id="GO:0005737">
    <property type="term" value="C:cytoplasm"/>
    <property type="evidence" value="ECO:0007669"/>
    <property type="project" value="TreeGrafter"/>
</dbReference>
<keyword evidence="7" id="KW-1185">Reference proteome</keyword>
<dbReference type="InterPro" id="IPR026856">
    <property type="entry name" value="Sialidase_fam"/>
</dbReference>
<evidence type="ECO:0000256" key="4">
    <source>
        <dbReference type="SAM" id="Phobius"/>
    </source>
</evidence>
<sequence length="416" mass="45918">MNRNRLRYTCRWIVHVAVQVCLFNLILVMPVYATDPHVTDYSKSTLGLYDISTFDVYADRQTVHIIAGGKQTKGDRQLTVQYMQSKDGGRNWTNPITINEKKTAISAKRGNDIQLAASGSQLVALMQKKSELPGMGPIISLYSSDHGKTWQLGANPAHDDDGNQAHIELIVDQRGFFHAVWLEDPEENSYQSIRYAQSVDGGIQWQQPKTLDDTTCSCCWNTMVLSSQGLLNVLYRDMVPRDMTLIQSADNGSSWQHVGTVGEFGWQLNGCPQTGGSLAYVQQNKVELLHSLVWTGMNEKAGLYYLVSSDNGRNWSAPKRLGVAAINGDLAGHDGRGVMAVWNEMEAVGMSVVYAETKDNGVTWSSPVRIAKADNAATQPRLVATTGGNALVLWTEKLAGKPGRLAWKILLSKDNR</sequence>
<dbReference type="PANTHER" id="PTHR10628">
    <property type="entry name" value="SIALIDASE"/>
    <property type="match status" value="1"/>
</dbReference>
<accession>A0A1I4FPK5</accession>
<dbReference type="InterPro" id="IPR036278">
    <property type="entry name" value="Sialidase_sf"/>
</dbReference>
<dbReference type="EMBL" id="FOSP01000040">
    <property type="protein sequence ID" value="SFL19379.1"/>
    <property type="molecule type" value="Genomic_DNA"/>
</dbReference>
<proteinExistence type="inferred from homology"/>
<gene>
    <name evidence="6" type="ORF">SAMN05216302_104012</name>
</gene>
<keyword evidence="4" id="KW-0472">Membrane</keyword>
<dbReference type="STRING" id="52441.SAMN05216302_104012"/>
<evidence type="ECO:0000259" key="5">
    <source>
        <dbReference type="Pfam" id="PF13088"/>
    </source>
</evidence>
<keyword evidence="4" id="KW-0812">Transmembrane</keyword>
<name>A0A1I4FPK5_9PROT</name>
<dbReference type="Proteomes" id="UP000199533">
    <property type="component" value="Unassembled WGS sequence"/>
</dbReference>
<feature type="domain" description="Sialidase" evidence="5">
    <location>
        <begin position="61"/>
        <end position="259"/>
    </location>
</feature>
<dbReference type="RefSeq" id="WP_090702595.1">
    <property type="nucleotide sequence ID" value="NZ_FOSP01000040.1"/>
</dbReference>
<dbReference type="CDD" id="cd15482">
    <property type="entry name" value="Sialidase_non-viral"/>
    <property type="match status" value="1"/>
</dbReference>
<evidence type="ECO:0000256" key="1">
    <source>
        <dbReference type="ARBA" id="ARBA00000427"/>
    </source>
</evidence>
<dbReference type="OrthoDB" id="9764969at2"/>
<dbReference type="GO" id="GO:0016020">
    <property type="term" value="C:membrane"/>
    <property type="evidence" value="ECO:0007669"/>
    <property type="project" value="TreeGrafter"/>
</dbReference>
<dbReference type="Pfam" id="PF13088">
    <property type="entry name" value="BNR_2"/>
    <property type="match status" value="1"/>
</dbReference>
<comment type="similarity">
    <text evidence="2">Belongs to the glycosyl hydrolase 33 family.</text>
</comment>
<dbReference type="EC" id="3.2.1.18" evidence="3"/>
<dbReference type="InterPro" id="IPR011040">
    <property type="entry name" value="Sialidase"/>
</dbReference>
<feature type="transmembrane region" description="Helical" evidence="4">
    <location>
        <begin position="12"/>
        <end position="33"/>
    </location>
</feature>
<evidence type="ECO:0000256" key="2">
    <source>
        <dbReference type="ARBA" id="ARBA00009348"/>
    </source>
</evidence>
<dbReference type="AlphaFoldDB" id="A0A1I4FPK5"/>
<dbReference type="GO" id="GO:0006689">
    <property type="term" value="P:ganglioside catabolic process"/>
    <property type="evidence" value="ECO:0007669"/>
    <property type="project" value="TreeGrafter"/>
</dbReference>
<dbReference type="GO" id="GO:0009313">
    <property type="term" value="P:oligosaccharide catabolic process"/>
    <property type="evidence" value="ECO:0007669"/>
    <property type="project" value="TreeGrafter"/>
</dbReference>
<dbReference type="GO" id="GO:0004308">
    <property type="term" value="F:exo-alpha-sialidase activity"/>
    <property type="evidence" value="ECO:0007669"/>
    <property type="project" value="UniProtKB-EC"/>
</dbReference>
<organism evidence="6 7">
    <name type="scientific">Nitrosomonas aestuarii</name>
    <dbReference type="NCBI Taxonomy" id="52441"/>
    <lineage>
        <taxon>Bacteria</taxon>
        <taxon>Pseudomonadati</taxon>
        <taxon>Pseudomonadota</taxon>
        <taxon>Betaproteobacteria</taxon>
        <taxon>Nitrosomonadales</taxon>
        <taxon>Nitrosomonadaceae</taxon>
        <taxon>Nitrosomonas</taxon>
    </lineage>
</organism>
<evidence type="ECO:0000313" key="7">
    <source>
        <dbReference type="Proteomes" id="UP000199533"/>
    </source>
</evidence>
<reference evidence="7" key="1">
    <citation type="submission" date="2016-10" db="EMBL/GenBank/DDBJ databases">
        <authorList>
            <person name="Varghese N."/>
            <person name="Submissions S."/>
        </authorList>
    </citation>
    <scope>NUCLEOTIDE SEQUENCE [LARGE SCALE GENOMIC DNA]</scope>
    <source>
        <strain evidence="7">Nm69</strain>
    </source>
</reference>